<dbReference type="RefSeq" id="WP_087267103.1">
    <property type="nucleotide sequence ID" value="NZ_JBJGBV010000002.1"/>
</dbReference>
<evidence type="ECO:0000313" key="3">
    <source>
        <dbReference type="Proteomes" id="UP000195440"/>
    </source>
</evidence>
<protein>
    <submittedName>
        <fullName evidence="2">Uncharacterized protein</fullName>
    </submittedName>
</protein>
<keyword evidence="1" id="KW-0175">Coiled coil</keyword>
<comment type="caution">
    <text evidence="2">The sequence shown here is derived from an EMBL/GenBank/DDBJ whole genome shotgun (WGS) entry which is preliminary data.</text>
</comment>
<accession>A0A1Y3PA96</accession>
<organism evidence="2 3">
    <name type="scientific">Pseudomonas caspiana</name>
    <dbReference type="NCBI Taxonomy" id="1451454"/>
    <lineage>
        <taxon>Bacteria</taxon>
        <taxon>Pseudomonadati</taxon>
        <taxon>Pseudomonadota</taxon>
        <taxon>Gammaproteobacteria</taxon>
        <taxon>Pseudomonadales</taxon>
        <taxon>Pseudomonadaceae</taxon>
        <taxon>Pseudomonas</taxon>
    </lineage>
</organism>
<feature type="coiled-coil region" evidence="1">
    <location>
        <begin position="134"/>
        <end position="162"/>
    </location>
</feature>
<sequence>MTVLKIFDKKELAERKAKAELEFQGRINGVNAAAADELRYYRSGVASSKGAIEAVMCNSVYAILPNFVEKIAQGYTLHETLGLAPISPIAFEFYMVRPEADIKKDLAVLFKEIEATYVSELDAYNASILQREVDAQVQREIRQEQKQLAEAEQARRDRITEEVRQAFGAK</sequence>
<dbReference type="Proteomes" id="UP000195440">
    <property type="component" value="Unassembled WGS sequence"/>
</dbReference>
<keyword evidence="3" id="KW-1185">Reference proteome</keyword>
<name>A0A1Y3PA96_9PSED</name>
<evidence type="ECO:0000313" key="2">
    <source>
        <dbReference type="EMBL" id="OUM73724.1"/>
    </source>
</evidence>
<dbReference type="OrthoDB" id="6896032at2"/>
<dbReference type="AlphaFoldDB" id="A0A1Y3PA96"/>
<dbReference type="EMBL" id="LOHF01000008">
    <property type="protein sequence ID" value="OUM73724.1"/>
    <property type="molecule type" value="Genomic_DNA"/>
</dbReference>
<proteinExistence type="predicted"/>
<reference evidence="2 3" key="1">
    <citation type="journal article" date="2017" name="Syst. Appl. Microbiol.">
        <title>Pseudomonas caspiana sp. nov., a citrus pathogen in the Pseudomonas syringae phylogenetic group.</title>
        <authorList>
            <person name="Busquets A."/>
            <person name="Gomila M."/>
            <person name="Beiki F."/>
            <person name="Mulet M."/>
            <person name="Rahimian H."/>
            <person name="Garcia-Valdes E."/>
            <person name="Lalucat J."/>
        </authorList>
    </citation>
    <scope>NUCLEOTIDE SEQUENCE [LARGE SCALE GENOMIC DNA]</scope>
    <source>
        <strain evidence="2 3">FBF102</strain>
    </source>
</reference>
<gene>
    <name evidence="2" type="ORF">AUC60_11655</name>
</gene>
<evidence type="ECO:0000256" key="1">
    <source>
        <dbReference type="SAM" id="Coils"/>
    </source>
</evidence>